<dbReference type="Pfam" id="PF17074">
    <property type="entry name" value="Darcynin"/>
    <property type="match status" value="1"/>
</dbReference>
<sequence length="117" mass="13618">MNHCFVVLLEVDHTWLALPREARREYASELYEIIGHHADEVKVRYFDADAFSGKCTDFVICETQHIAAYYNMWEALKDTQAFSGGFYRIKDVIYGIQNAYQTYEIEVLGMEEEACTT</sequence>
<reference evidence="2" key="1">
    <citation type="submission" date="2020-09" db="EMBL/GenBank/DDBJ databases">
        <title>Draft Genome Sequence of Paenibacillus sp. WST5.</title>
        <authorList>
            <person name="Bao Z."/>
        </authorList>
    </citation>
    <scope>NUCLEOTIDE SEQUENCE</scope>
    <source>
        <strain evidence="2">WST5</strain>
    </source>
</reference>
<dbReference type="AlphaFoldDB" id="A0A926KKY1"/>
<comment type="caution">
    <text evidence="2">The sequence shown here is derived from an EMBL/GenBank/DDBJ whole genome shotgun (WGS) entry which is preliminary data.</text>
</comment>
<evidence type="ECO:0000313" key="3">
    <source>
        <dbReference type="Proteomes" id="UP000650466"/>
    </source>
</evidence>
<protein>
    <submittedName>
        <fullName evidence="2">Darcynin 2</fullName>
    </submittedName>
</protein>
<keyword evidence="3" id="KW-1185">Reference proteome</keyword>
<dbReference type="RefSeq" id="WP_188173375.1">
    <property type="nucleotide sequence ID" value="NZ_JACVVD010000002.1"/>
</dbReference>
<organism evidence="2 3">
    <name type="scientific">Paenibacillus sedimenti</name>
    <dbReference type="NCBI Taxonomy" id="2770274"/>
    <lineage>
        <taxon>Bacteria</taxon>
        <taxon>Bacillati</taxon>
        <taxon>Bacillota</taxon>
        <taxon>Bacilli</taxon>
        <taxon>Bacillales</taxon>
        <taxon>Paenibacillaceae</taxon>
        <taxon>Paenibacillus</taxon>
    </lineage>
</organism>
<evidence type="ECO:0000256" key="1">
    <source>
        <dbReference type="ARBA" id="ARBA00006869"/>
    </source>
</evidence>
<dbReference type="EMBL" id="JACVVD010000002">
    <property type="protein sequence ID" value="MBD0379560.1"/>
    <property type="molecule type" value="Genomic_DNA"/>
</dbReference>
<dbReference type="Proteomes" id="UP000650466">
    <property type="component" value="Unassembled WGS sequence"/>
</dbReference>
<name>A0A926KKY1_9BACL</name>
<evidence type="ECO:0000313" key="2">
    <source>
        <dbReference type="EMBL" id="MBD0379560.1"/>
    </source>
</evidence>
<dbReference type="InterPro" id="IPR031409">
    <property type="entry name" value="Darcynin"/>
</dbReference>
<comment type="similarity">
    <text evidence="1">Belongs to the darcynin family.</text>
</comment>
<gene>
    <name evidence="2" type="ORF">ICC18_05485</name>
</gene>
<accession>A0A926KKY1</accession>
<proteinExistence type="inferred from homology"/>